<evidence type="ECO:0008006" key="3">
    <source>
        <dbReference type="Google" id="ProtNLM"/>
    </source>
</evidence>
<reference evidence="1" key="1">
    <citation type="journal article" date="2020" name="Stud. Mycol.">
        <title>101 Dothideomycetes genomes: a test case for predicting lifestyles and emergence of pathogens.</title>
        <authorList>
            <person name="Haridas S."/>
            <person name="Albert R."/>
            <person name="Binder M."/>
            <person name="Bloem J."/>
            <person name="Labutti K."/>
            <person name="Salamov A."/>
            <person name="Andreopoulos B."/>
            <person name="Baker S."/>
            <person name="Barry K."/>
            <person name="Bills G."/>
            <person name="Bluhm B."/>
            <person name="Cannon C."/>
            <person name="Castanera R."/>
            <person name="Culley D."/>
            <person name="Daum C."/>
            <person name="Ezra D."/>
            <person name="Gonzalez J."/>
            <person name="Henrissat B."/>
            <person name="Kuo A."/>
            <person name="Liang C."/>
            <person name="Lipzen A."/>
            <person name="Lutzoni F."/>
            <person name="Magnuson J."/>
            <person name="Mondo S."/>
            <person name="Nolan M."/>
            <person name="Ohm R."/>
            <person name="Pangilinan J."/>
            <person name="Park H.-J."/>
            <person name="Ramirez L."/>
            <person name="Alfaro M."/>
            <person name="Sun H."/>
            <person name="Tritt A."/>
            <person name="Yoshinaga Y."/>
            <person name="Zwiers L.-H."/>
            <person name="Turgeon B."/>
            <person name="Goodwin S."/>
            <person name="Spatafora J."/>
            <person name="Crous P."/>
            <person name="Grigoriev I."/>
        </authorList>
    </citation>
    <scope>NUCLEOTIDE SEQUENCE</scope>
    <source>
        <strain evidence="1">CBS 627.86</strain>
    </source>
</reference>
<accession>A0A6A5Z991</accession>
<dbReference type="EMBL" id="ML977323">
    <property type="protein sequence ID" value="KAF2115307.1"/>
    <property type="molecule type" value="Genomic_DNA"/>
</dbReference>
<organism evidence="1 2">
    <name type="scientific">Lophiotrema nucula</name>
    <dbReference type="NCBI Taxonomy" id="690887"/>
    <lineage>
        <taxon>Eukaryota</taxon>
        <taxon>Fungi</taxon>
        <taxon>Dikarya</taxon>
        <taxon>Ascomycota</taxon>
        <taxon>Pezizomycotina</taxon>
        <taxon>Dothideomycetes</taxon>
        <taxon>Pleosporomycetidae</taxon>
        <taxon>Pleosporales</taxon>
        <taxon>Lophiotremataceae</taxon>
        <taxon>Lophiotrema</taxon>
    </lineage>
</organism>
<gene>
    <name evidence="1" type="ORF">BDV96DRAFT_575269</name>
</gene>
<proteinExistence type="predicted"/>
<name>A0A6A5Z991_9PLEO</name>
<dbReference type="AlphaFoldDB" id="A0A6A5Z991"/>
<protein>
    <recommendedName>
        <fullName evidence="3">F-box domain-containing protein</fullName>
    </recommendedName>
</protein>
<dbReference type="Proteomes" id="UP000799770">
    <property type="component" value="Unassembled WGS sequence"/>
</dbReference>
<evidence type="ECO:0000313" key="2">
    <source>
        <dbReference type="Proteomes" id="UP000799770"/>
    </source>
</evidence>
<sequence>MQGRCTRVDYGDLAEAYQTCKIRRELRVHRNMSTDFFPLVTQQTCIHHQVGILTLIRIRMETSAPNSSFSLQLPPELWTLVLKYVAADDIVHLWATCRNVSGSFRKMSVKIFEQTYKSTMQFLDTREVVIWAAWEMVAVVRKRFVREEYAPDYCRDLMIQRRRPESLHFSRDFSLESFQKAARRRVLRLRKRISNSAGGSRERPVSKPDSTAFLFQPPSLLMKVGDGPTHLLGPSCMILRLPYNRRHKIKWAVAMTDYCCSELAARRKELSIRNLSPWAMQELGELTLADMLRARAVHNPGGALYNPFDVGFHTALTHHWINPRVRHVWEAARDGTELIFETVRDRQWW</sequence>
<keyword evidence="2" id="KW-1185">Reference proteome</keyword>
<evidence type="ECO:0000313" key="1">
    <source>
        <dbReference type="EMBL" id="KAF2115307.1"/>
    </source>
</evidence>